<name>A0ABX3CB44_9NEIS</name>
<keyword evidence="2" id="KW-1185">Reference proteome</keyword>
<comment type="caution">
    <text evidence="1">The sequence shown here is derived from an EMBL/GenBank/DDBJ whole genome shotgun (WGS) entry which is preliminary data.</text>
</comment>
<dbReference type="Proteomes" id="UP000180280">
    <property type="component" value="Unassembled WGS sequence"/>
</dbReference>
<dbReference type="InterPro" id="IPR021352">
    <property type="entry name" value="DUF2971"/>
</dbReference>
<dbReference type="EMBL" id="MKCT01000040">
    <property type="protein sequence ID" value="OHX19247.1"/>
    <property type="molecule type" value="Genomic_DNA"/>
</dbReference>
<proteinExistence type="predicted"/>
<gene>
    <name evidence="1" type="ORF">BI344_18680</name>
</gene>
<organism evidence="1 2">
    <name type="scientific">Chromobacterium sphagni</name>
    <dbReference type="NCBI Taxonomy" id="1903179"/>
    <lineage>
        <taxon>Bacteria</taxon>
        <taxon>Pseudomonadati</taxon>
        <taxon>Pseudomonadota</taxon>
        <taxon>Betaproteobacteria</taxon>
        <taxon>Neisseriales</taxon>
        <taxon>Chromobacteriaceae</taxon>
        <taxon>Chromobacterium</taxon>
    </lineage>
</organism>
<sequence length="327" mass="36724">MPRRLSTGVGQVTKPIPSVLYKYRDFSARTVAMLCNDELFYADPSTFNDPLDAKPCVEADCDIPTLEKTVLELVRRRVEAEMQAGAQTLKYKGPKTLAHIDKHSTTAAQRRLQNLAYHATNPEYADAGPNAHARLLADEIEQELLLQYDKGILSLAKRYACPLMWSHYGDQHRGLCIGYRVPQAAQSQLHQVKYGGSRNVQASTVAAMLSGDTDARAIVDSTVLLRKAQAWRYEKEWRMLGPHGKHDSPLELAEVIFGMRCEDTVKHTIARALDRRDKPIKLYEIHKVPGTFQLKRRRLNVDELGASYPKRALSVAEACEPVTPSSE</sequence>
<dbReference type="Pfam" id="PF11185">
    <property type="entry name" value="DUF2971"/>
    <property type="match status" value="1"/>
</dbReference>
<evidence type="ECO:0008006" key="3">
    <source>
        <dbReference type="Google" id="ProtNLM"/>
    </source>
</evidence>
<evidence type="ECO:0000313" key="2">
    <source>
        <dbReference type="Proteomes" id="UP000180280"/>
    </source>
</evidence>
<protein>
    <recommendedName>
        <fullName evidence="3">DUF2971 domain-containing protein</fullName>
    </recommendedName>
</protein>
<accession>A0ABX3CB44</accession>
<evidence type="ECO:0000313" key="1">
    <source>
        <dbReference type="EMBL" id="OHX19247.1"/>
    </source>
</evidence>
<reference evidence="1 2" key="1">
    <citation type="submission" date="2016-09" db="EMBL/GenBank/DDBJ databases">
        <title>Chromobacterium muskegensis sp. nov., an insecticidal bacterium isolated from Sphagnum bogs.</title>
        <authorList>
            <person name="Sparks M.E."/>
            <person name="Blackburn M.B."/>
            <person name="Gundersen-Rindal D.E."/>
            <person name="Mitchell A."/>
            <person name="Farrar R."/>
            <person name="Kuhar D."/>
        </authorList>
    </citation>
    <scope>NUCLEOTIDE SEQUENCE [LARGE SCALE GENOMIC DNA]</scope>
    <source>
        <strain evidence="1 2">14B-1</strain>
    </source>
</reference>